<comment type="cofactor">
    <cofactor evidence="1 4">
        <name>pyridoxal 5'-phosphate</name>
        <dbReference type="ChEBI" id="CHEBI:597326"/>
    </cofactor>
</comment>
<dbReference type="OrthoDB" id="9780546at2"/>
<dbReference type="EMBL" id="RQYC01000003">
    <property type="protein sequence ID" value="RRD90961.1"/>
    <property type="molecule type" value="Genomic_DNA"/>
</dbReference>
<dbReference type="NCBIfam" id="TIGR02035">
    <property type="entry name" value="D_Ser_am_lyase"/>
    <property type="match status" value="1"/>
</dbReference>
<dbReference type="STRING" id="1121352.GCA_000620925_00862"/>
<proteinExistence type="inferred from homology"/>
<evidence type="ECO:0000313" key="7">
    <source>
        <dbReference type="Proteomes" id="UP000269923"/>
    </source>
</evidence>
<dbReference type="HAMAP" id="MF_01030">
    <property type="entry name" value="D_Ser_dehydrat"/>
    <property type="match status" value="1"/>
</dbReference>
<dbReference type="NCBIfam" id="NF002823">
    <property type="entry name" value="PRK02991.1"/>
    <property type="match status" value="1"/>
</dbReference>
<keyword evidence="2 4" id="KW-0663">Pyridoxal phosphate</keyword>
<comment type="catalytic activity">
    <reaction evidence="4">
        <text>D-serine = pyruvate + NH4(+)</text>
        <dbReference type="Rhea" id="RHEA:13977"/>
        <dbReference type="ChEBI" id="CHEBI:15361"/>
        <dbReference type="ChEBI" id="CHEBI:28938"/>
        <dbReference type="ChEBI" id="CHEBI:35247"/>
        <dbReference type="EC" id="4.3.1.18"/>
    </reaction>
</comment>
<evidence type="ECO:0000256" key="3">
    <source>
        <dbReference type="ARBA" id="ARBA00023239"/>
    </source>
</evidence>
<dbReference type="GO" id="GO:0008721">
    <property type="term" value="F:D-serine ammonia-lyase activity"/>
    <property type="evidence" value="ECO:0007669"/>
    <property type="project" value="UniProtKB-EC"/>
</dbReference>
<comment type="caution">
    <text evidence="6">The sequence shown here is derived from an EMBL/GenBank/DDBJ whole genome shotgun (WGS) entry which is preliminary data.</text>
</comment>
<dbReference type="Proteomes" id="UP000269923">
    <property type="component" value="Unassembled WGS sequence"/>
</dbReference>
<dbReference type="Gene3D" id="3.40.50.1100">
    <property type="match status" value="2"/>
</dbReference>
<name>A0A3P2A6A2_9NEIS</name>
<dbReference type="GO" id="GO:0009097">
    <property type="term" value="P:isoleucine biosynthetic process"/>
    <property type="evidence" value="ECO:0007669"/>
    <property type="project" value="TreeGrafter"/>
</dbReference>
<dbReference type="AlphaFoldDB" id="A0A3P2A6A2"/>
<dbReference type="InterPro" id="IPR050147">
    <property type="entry name" value="Ser/Thr_Dehydratase"/>
</dbReference>
<dbReference type="GO" id="GO:0036088">
    <property type="term" value="P:D-serine catabolic process"/>
    <property type="evidence" value="ECO:0007669"/>
    <property type="project" value="TreeGrafter"/>
</dbReference>
<dbReference type="PANTHER" id="PTHR48078">
    <property type="entry name" value="THREONINE DEHYDRATASE, MITOCHONDRIAL-RELATED"/>
    <property type="match status" value="1"/>
</dbReference>
<evidence type="ECO:0000256" key="4">
    <source>
        <dbReference type="HAMAP-Rule" id="MF_01030"/>
    </source>
</evidence>
<accession>A0A3P2A6A2</accession>
<evidence type="ECO:0000259" key="5">
    <source>
        <dbReference type="Pfam" id="PF00291"/>
    </source>
</evidence>
<organism evidence="6 7">
    <name type="scientific">Conchiformibius steedae</name>
    <dbReference type="NCBI Taxonomy" id="153493"/>
    <lineage>
        <taxon>Bacteria</taxon>
        <taxon>Pseudomonadati</taxon>
        <taxon>Pseudomonadota</taxon>
        <taxon>Betaproteobacteria</taxon>
        <taxon>Neisseriales</taxon>
        <taxon>Neisseriaceae</taxon>
        <taxon>Conchiformibius</taxon>
    </lineage>
</organism>
<feature type="domain" description="Tryptophan synthase beta chain-like PALP" evidence="5">
    <location>
        <begin position="66"/>
        <end position="388"/>
    </location>
</feature>
<dbReference type="GO" id="GO:0016836">
    <property type="term" value="F:hydro-lyase activity"/>
    <property type="evidence" value="ECO:0007669"/>
    <property type="project" value="UniProtKB-UniRule"/>
</dbReference>
<evidence type="ECO:0000256" key="1">
    <source>
        <dbReference type="ARBA" id="ARBA00001933"/>
    </source>
</evidence>
<sequence length="412" mass="43940">MSQNPDPLIRTLQSRQPLCWHNTRLAPFAQARADCPFDADDVAAAAARLQRFAPCIRALFPETDTGVIESPLRRTPTLQQHANGAGELWVKCDGELPISGSVKARGGIYEVLCHAEEVALRHGVLANTEDDYAKLAAAPARAVFSQYCIAVGSTGNLGLSIGMMAAKLGFQAAVHMSADAQDWKKRLLREAGAQVFEYAGDYGAAVAAGRQLAENDPQTYFVDDEQSSRLFLGYAVAGERLKAQLDTAGVAVSRERPLYVYLPCGVGGAPGGIAFGLKLVFGDAVRCVFVEPVDVPCMLLGVYTGKHEQISVRDIGLSGETLADGLAVARPSGLVGRAVGRMIEAFVTVADKDLLQWLARAHRDEGLKLEPSACAGLAAWQHFAEDDAVHIVWATGGGMMPDGVFADYLAQA</sequence>
<keyword evidence="7" id="KW-1185">Reference proteome</keyword>
<evidence type="ECO:0000256" key="2">
    <source>
        <dbReference type="ARBA" id="ARBA00022898"/>
    </source>
</evidence>
<dbReference type="GO" id="GO:0030170">
    <property type="term" value="F:pyridoxal phosphate binding"/>
    <property type="evidence" value="ECO:0007669"/>
    <property type="project" value="InterPro"/>
</dbReference>
<evidence type="ECO:0000313" key="6">
    <source>
        <dbReference type="EMBL" id="RRD90961.1"/>
    </source>
</evidence>
<feature type="modified residue" description="N6-(pyridoxal phosphate)lysine" evidence="4">
    <location>
        <position position="103"/>
    </location>
</feature>
<dbReference type="InterPro" id="IPR001926">
    <property type="entry name" value="TrpB-like_PALP"/>
</dbReference>
<gene>
    <name evidence="4" type="primary">dsdA</name>
    <name evidence="6" type="ORF">EII21_03140</name>
</gene>
<keyword evidence="3 4" id="KW-0456">Lyase</keyword>
<dbReference type="SUPFAM" id="SSF53686">
    <property type="entry name" value="Tryptophan synthase beta subunit-like PLP-dependent enzymes"/>
    <property type="match status" value="1"/>
</dbReference>
<dbReference type="InterPro" id="IPR036052">
    <property type="entry name" value="TrpB-like_PALP_sf"/>
</dbReference>
<reference evidence="6 7" key="1">
    <citation type="submission" date="2018-11" db="EMBL/GenBank/DDBJ databases">
        <title>Genomes From Bacteria Associated with the Canine Oral Cavity: a Test Case for Automated Genome-Based Taxonomic Assignment.</title>
        <authorList>
            <person name="Coil D.A."/>
            <person name="Jospin G."/>
            <person name="Darling A.E."/>
            <person name="Wallis C."/>
            <person name="Davis I.J."/>
            <person name="Harris S."/>
            <person name="Eisen J.A."/>
            <person name="Holcombe L.J."/>
            <person name="O'Flynn C."/>
        </authorList>
    </citation>
    <scope>NUCLEOTIDE SEQUENCE [LARGE SCALE GENOMIC DNA]</scope>
    <source>
        <strain evidence="6 7">COT-280</strain>
    </source>
</reference>
<dbReference type="Pfam" id="PF00291">
    <property type="entry name" value="PALP"/>
    <property type="match status" value="1"/>
</dbReference>
<dbReference type="InterPro" id="IPR011780">
    <property type="entry name" value="D_Ser_am_lyase"/>
</dbReference>
<protein>
    <recommendedName>
        <fullName evidence="4">Probable D-serine dehydratase</fullName>
        <ecNumber evidence="4">4.3.1.18</ecNumber>
    </recommendedName>
    <alternativeName>
        <fullName evidence="4">D-serine deaminase</fullName>
        <shortName evidence="4">DSD</shortName>
    </alternativeName>
</protein>
<dbReference type="RefSeq" id="WP_124794199.1">
    <property type="nucleotide sequence ID" value="NZ_RQYC01000003.1"/>
</dbReference>
<dbReference type="PANTHER" id="PTHR48078:SF9">
    <property type="entry name" value="D-SERINE DEHYDRATASE"/>
    <property type="match status" value="1"/>
</dbReference>
<comment type="similarity">
    <text evidence="4">Belongs to the serine/threonine dehydratase family. DsdA subfamily.</text>
</comment>
<dbReference type="EC" id="4.3.1.18" evidence="4"/>